<accession>A0A401II61</accession>
<sequence>MVFSISLKQNQYSTYILSDETALSRVEVVPERGGIITRWSIQGQEIFTLDEERFTHPDLSVRGGVPILFPLCGNLPDNTYTHDSKTYTLKQHGFARELPWTVTGQGTDSCASLTVNLKSNNQTYSVYPFNFTVKFTYELDGKVLRIRQQYTNESDKTMPFSAGFHPYFFVPNKAELYFDIPGKSYQDQRTKENFPFSGTFDFEQEEIDVMFKPLSSASATMIDKQRSLKIDLTWSDFYSTFVFWTVKGKDFVCLEPWSAPRNSLNTGENLTELAPGETCEAVFTIRVDSF</sequence>
<protein>
    <submittedName>
        <fullName evidence="1">Aldose 1-epimerase</fullName>
    </submittedName>
</protein>
<dbReference type="Gene3D" id="2.70.98.10">
    <property type="match status" value="1"/>
</dbReference>
<dbReference type="Pfam" id="PF01263">
    <property type="entry name" value="Aldose_epim"/>
    <property type="match status" value="1"/>
</dbReference>
<dbReference type="PANTHER" id="PTHR11122">
    <property type="entry name" value="APOSPORY-ASSOCIATED PROTEIN C-RELATED"/>
    <property type="match status" value="1"/>
</dbReference>
<proteinExistence type="predicted"/>
<keyword evidence="2" id="KW-1185">Reference proteome</keyword>
<dbReference type="Proteomes" id="UP000287247">
    <property type="component" value="Unassembled WGS sequence"/>
</dbReference>
<name>A0A401II61_APHSA</name>
<dbReference type="EMBL" id="BDQK01000013">
    <property type="protein sequence ID" value="GBF80876.1"/>
    <property type="molecule type" value="Genomic_DNA"/>
</dbReference>
<dbReference type="InterPro" id="IPR014718">
    <property type="entry name" value="GH-type_carb-bd"/>
</dbReference>
<gene>
    <name evidence="1" type="ORF">AsFPU1_2283</name>
</gene>
<dbReference type="GO" id="GO:0016853">
    <property type="term" value="F:isomerase activity"/>
    <property type="evidence" value="ECO:0007669"/>
    <property type="project" value="InterPro"/>
</dbReference>
<dbReference type="InterPro" id="IPR011013">
    <property type="entry name" value="Gal_mutarotase_sf_dom"/>
</dbReference>
<dbReference type="CDD" id="cd09025">
    <property type="entry name" value="Aldose_epim_Slr1438"/>
    <property type="match status" value="1"/>
</dbReference>
<dbReference type="GO" id="GO:0005975">
    <property type="term" value="P:carbohydrate metabolic process"/>
    <property type="evidence" value="ECO:0007669"/>
    <property type="project" value="InterPro"/>
</dbReference>
<dbReference type="PANTHER" id="PTHR11122:SF13">
    <property type="entry name" value="GLUCOSE-6-PHOSPHATE 1-EPIMERASE"/>
    <property type="match status" value="1"/>
</dbReference>
<dbReference type="RefSeq" id="WP_124974720.1">
    <property type="nucleotide sequence ID" value="NZ_BDQK01000013.1"/>
</dbReference>
<reference evidence="2" key="1">
    <citation type="submission" date="2017-05" db="EMBL/GenBank/DDBJ databases">
        <title>Physiological properties and genetic analysis related to exopolysaccharide production of fresh-water unicellular cyanobacterium Aphanothece sacrum, Suizenji Nori, that has been cultured as a food source in Japan.</title>
        <authorList>
            <person name="Kanesaki Y."/>
            <person name="Yoshikawa S."/>
            <person name="Ohki K."/>
        </authorList>
    </citation>
    <scope>NUCLEOTIDE SEQUENCE [LARGE SCALE GENOMIC DNA]</scope>
    <source>
        <strain evidence="2">FPU1</strain>
    </source>
</reference>
<dbReference type="SUPFAM" id="SSF74650">
    <property type="entry name" value="Galactose mutarotase-like"/>
    <property type="match status" value="1"/>
</dbReference>
<evidence type="ECO:0000313" key="2">
    <source>
        <dbReference type="Proteomes" id="UP000287247"/>
    </source>
</evidence>
<dbReference type="OrthoDB" id="9795355at2"/>
<dbReference type="AlphaFoldDB" id="A0A401II61"/>
<organism evidence="1 2">
    <name type="scientific">Aphanothece sacrum FPU1</name>
    <dbReference type="NCBI Taxonomy" id="1920663"/>
    <lineage>
        <taxon>Bacteria</taxon>
        <taxon>Bacillati</taxon>
        <taxon>Cyanobacteriota</taxon>
        <taxon>Cyanophyceae</taxon>
        <taxon>Oscillatoriophycideae</taxon>
        <taxon>Chroococcales</taxon>
        <taxon>Aphanothecaceae</taxon>
        <taxon>Aphanothece</taxon>
    </lineage>
</organism>
<evidence type="ECO:0000313" key="1">
    <source>
        <dbReference type="EMBL" id="GBF80876.1"/>
    </source>
</evidence>
<comment type="caution">
    <text evidence="1">The sequence shown here is derived from an EMBL/GenBank/DDBJ whole genome shotgun (WGS) entry which is preliminary data.</text>
</comment>
<dbReference type="InterPro" id="IPR008183">
    <property type="entry name" value="Aldose_1/G6P_1-epimerase"/>
</dbReference>
<dbReference type="GO" id="GO:0030246">
    <property type="term" value="F:carbohydrate binding"/>
    <property type="evidence" value="ECO:0007669"/>
    <property type="project" value="InterPro"/>
</dbReference>